<evidence type="ECO:0000313" key="2">
    <source>
        <dbReference type="Proteomes" id="UP000077069"/>
    </source>
</evidence>
<dbReference type="EMBL" id="KV441549">
    <property type="protein sequence ID" value="OAG11087.1"/>
    <property type="molecule type" value="Genomic_DNA"/>
</dbReference>
<dbReference type="Proteomes" id="UP000077069">
    <property type="component" value="Unassembled WGS sequence"/>
</dbReference>
<sequence>MGAIGTQTHLPQPCCTCGLVQLCFSVTICGYCMCSTKSERLIAHSIMRVYQYGVPSQAPNPSLCSGKHWQICPVARHPKNVTIVAESTITPDKQTTN</sequence>
<dbReference type="OrthoDB" id="10501184at2759"/>
<organism evidence="1 2">
    <name type="scientific">Paraphaeosphaeria sporulosa</name>
    <dbReference type="NCBI Taxonomy" id="1460663"/>
    <lineage>
        <taxon>Eukaryota</taxon>
        <taxon>Fungi</taxon>
        <taxon>Dikarya</taxon>
        <taxon>Ascomycota</taxon>
        <taxon>Pezizomycotina</taxon>
        <taxon>Dothideomycetes</taxon>
        <taxon>Pleosporomycetidae</taxon>
        <taxon>Pleosporales</taxon>
        <taxon>Massarineae</taxon>
        <taxon>Didymosphaeriaceae</taxon>
        <taxon>Paraphaeosphaeria</taxon>
    </lineage>
</organism>
<dbReference type="RefSeq" id="XP_018041452.1">
    <property type="nucleotide sequence ID" value="XM_018186593.1"/>
</dbReference>
<reference evidence="1 2" key="1">
    <citation type="submission" date="2016-05" db="EMBL/GenBank/DDBJ databases">
        <title>Comparative analysis of secretome profiles of manganese(II)-oxidizing ascomycete fungi.</title>
        <authorList>
            <consortium name="DOE Joint Genome Institute"/>
            <person name="Zeiner C.A."/>
            <person name="Purvine S.O."/>
            <person name="Zink E.M."/>
            <person name="Wu S."/>
            <person name="Pasa-Tolic L."/>
            <person name="Chaput D.L."/>
            <person name="Haridas S."/>
            <person name="Grigoriev I.V."/>
            <person name="Santelli C.M."/>
            <person name="Hansel C.M."/>
        </authorList>
    </citation>
    <scope>NUCLEOTIDE SEQUENCE [LARGE SCALE GENOMIC DNA]</scope>
    <source>
        <strain evidence="1 2">AP3s5-JAC2a</strain>
    </source>
</reference>
<dbReference type="AlphaFoldDB" id="A0A177CW94"/>
<dbReference type="GeneID" id="28770079"/>
<dbReference type="InParanoid" id="A0A177CW94"/>
<evidence type="ECO:0000313" key="1">
    <source>
        <dbReference type="EMBL" id="OAG11087.1"/>
    </source>
</evidence>
<name>A0A177CW94_9PLEO</name>
<accession>A0A177CW94</accession>
<protein>
    <submittedName>
        <fullName evidence="1">Uncharacterized protein</fullName>
    </submittedName>
</protein>
<keyword evidence="2" id="KW-1185">Reference proteome</keyword>
<proteinExistence type="predicted"/>
<gene>
    <name evidence="1" type="ORF">CC84DRAFT_519068</name>
</gene>